<dbReference type="AlphaFoldDB" id="A0A1G4ATI7"/>
<evidence type="ECO:0000259" key="2">
    <source>
        <dbReference type="Pfam" id="PF20150"/>
    </source>
</evidence>
<name>A0A1G4ATI7_9PEZI</name>
<feature type="region of interest" description="Disordered" evidence="1">
    <location>
        <begin position="84"/>
        <end position="111"/>
    </location>
</feature>
<dbReference type="EMBL" id="MJBS01000146">
    <property type="protein sequence ID" value="OHE92474.1"/>
    <property type="molecule type" value="Genomic_DNA"/>
</dbReference>
<dbReference type="RefSeq" id="XP_022469643.1">
    <property type="nucleotide sequence ID" value="XM_022623813.1"/>
</dbReference>
<dbReference type="Proteomes" id="UP000176998">
    <property type="component" value="Unassembled WGS sequence"/>
</dbReference>
<comment type="caution">
    <text evidence="3">The sequence shown here is derived from an EMBL/GenBank/DDBJ whole genome shotgun (WGS) entry which is preliminary data.</text>
</comment>
<dbReference type="Pfam" id="PF20150">
    <property type="entry name" value="2EXR"/>
    <property type="match status" value="1"/>
</dbReference>
<feature type="compositionally biased region" description="Polar residues" evidence="1">
    <location>
        <begin position="1"/>
        <end position="15"/>
    </location>
</feature>
<dbReference type="GeneID" id="34565323"/>
<accession>A0A1G4ATI7</accession>
<reference evidence="3 4" key="1">
    <citation type="submission" date="2016-09" db="EMBL/GenBank/DDBJ databases">
        <authorList>
            <person name="Capua I."/>
            <person name="De Benedictis P."/>
            <person name="Joannis T."/>
            <person name="Lombin L.H."/>
            <person name="Cattoli G."/>
        </authorList>
    </citation>
    <scope>NUCLEOTIDE SEQUENCE [LARGE SCALE GENOMIC DNA]</scope>
    <source>
        <strain evidence="3 4">IMI 309357</strain>
    </source>
</reference>
<organism evidence="3 4">
    <name type="scientific">Colletotrichum orchidophilum</name>
    <dbReference type="NCBI Taxonomy" id="1209926"/>
    <lineage>
        <taxon>Eukaryota</taxon>
        <taxon>Fungi</taxon>
        <taxon>Dikarya</taxon>
        <taxon>Ascomycota</taxon>
        <taxon>Pezizomycotina</taxon>
        <taxon>Sordariomycetes</taxon>
        <taxon>Hypocreomycetidae</taxon>
        <taxon>Glomerellales</taxon>
        <taxon>Glomerellaceae</taxon>
        <taxon>Colletotrichum</taxon>
    </lineage>
</organism>
<sequence>MAHSTPSASTSSQEDLGSECGQSEELFTEEEDAPEIKDALSIVVDASNRERWSDIVLEARKHMRCHPKHPGRVRDGGRVCILVESSSDDEDENKLPPCPAPEPEPEPEIEPAKPTFTLFNQLPRELRDSILLGAINPITVTGWIKIDLEWRAGPQAHFSRRRIRSWAAIPLYAVSRETRSLATTAFGAPDPRTFPFSPARDVVELAWDGSMLPTTWRKVGDYRLAGPVITGPWCGEGGDGNNLNDNDNNNNIDEEWAMPEGLCERVRTVLVDGRYARFDYGLRDGVKRPWGLVFGLLKGFFAGVRVLGVRLWDLDDEGFEGSFDAAAGEALYRVDQMDFFDGLEEVCWFETEAEGRGGGGVAFPRLRVLKVLPEIPRRGRRRHEFRFRKVRGSHFLVFRKGDTPTAGP</sequence>
<protein>
    <recommendedName>
        <fullName evidence="2">2EXR domain-containing protein</fullName>
    </recommendedName>
</protein>
<proteinExistence type="predicted"/>
<evidence type="ECO:0000256" key="1">
    <source>
        <dbReference type="SAM" id="MobiDB-lite"/>
    </source>
</evidence>
<evidence type="ECO:0000313" key="4">
    <source>
        <dbReference type="Proteomes" id="UP000176998"/>
    </source>
</evidence>
<feature type="region of interest" description="Disordered" evidence="1">
    <location>
        <begin position="1"/>
        <end position="35"/>
    </location>
</feature>
<evidence type="ECO:0000313" key="3">
    <source>
        <dbReference type="EMBL" id="OHE92474.1"/>
    </source>
</evidence>
<dbReference type="OrthoDB" id="5118743at2759"/>
<feature type="domain" description="2EXR" evidence="2">
    <location>
        <begin position="116"/>
        <end position="203"/>
    </location>
</feature>
<keyword evidence="4" id="KW-1185">Reference proteome</keyword>
<gene>
    <name evidence="3" type="ORF">CORC01_12192</name>
</gene>
<dbReference type="InterPro" id="IPR045518">
    <property type="entry name" value="2EXR"/>
</dbReference>